<dbReference type="InterPro" id="IPR011993">
    <property type="entry name" value="PH-like_dom_sf"/>
</dbReference>
<evidence type="ECO:0000256" key="5">
    <source>
        <dbReference type="ARBA" id="ARBA00061276"/>
    </source>
</evidence>
<dbReference type="GO" id="GO:0005643">
    <property type="term" value="C:nuclear pore"/>
    <property type="evidence" value="ECO:0007669"/>
    <property type="project" value="TreeGrafter"/>
</dbReference>
<evidence type="ECO:0000313" key="11">
    <source>
        <dbReference type="EMBL" id="CAH0549029.1"/>
    </source>
</evidence>
<keyword evidence="3" id="KW-0007">Acetylation</keyword>
<dbReference type="GO" id="GO:0005737">
    <property type="term" value="C:cytoplasm"/>
    <property type="evidence" value="ECO:0007669"/>
    <property type="project" value="TreeGrafter"/>
</dbReference>
<dbReference type="InterPro" id="IPR045256">
    <property type="entry name" value="RanBP1_RanBD"/>
</dbReference>
<dbReference type="SMART" id="SM00160">
    <property type="entry name" value="RanBD"/>
    <property type="match status" value="1"/>
</dbReference>
<dbReference type="AlphaFoldDB" id="A0A9P0AWN8"/>
<feature type="domain" description="RanBD1" evidence="10">
    <location>
        <begin position="30"/>
        <end position="168"/>
    </location>
</feature>
<protein>
    <recommendedName>
        <fullName evidence="7">Ran-specific GTPase-activating protein</fullName>
    </recommendedName>
    <alternativeName>
        <fullName evidence="8">Ran-binding protein 1</fullName>
    </alternativeName>
</protein>
<feature type="compositionally biased region" description="Basic and acidic residues" evidence="9">
    <location>
        <begin position="193"/>
        <end position="202"/>
    </location>
</feature>
<evidence type="ECO:0000256" key="4">
    <source>
        <dbReference type="ARBA" id="ARBA00056716"/>
    </source>
</evidence>
<dbReference type="OrthoDB" id="2357150at2759"/>
<feature type="compositionally biased region" description="Basic and acidic residues" evidence="9">
    <location>
        <begin position="209"/>
        <end position="223"/>
    </location>
</feature>
<dbReference type="InterPro" id="IPR045255">
    <property type="entry name" value="RanBP1-like"/>
</dbReference>
<evidence type="ECO:0000256" key="8">
    <source>
        <dbReference type="ARBA" id="ARBA00081162"/>
    </source>
</evidence>
<dbReference type="Proteomes" id="UP001154078">
    <property type="component" value="Chromosome 10"/>
</dbReference>
<dbReference type="CDD" id="cd13179">
    <property type="entry name" value="RanBD_RanBP1"/>
    <property type="match status" value="1"/>
</dbReference>
<keyword evidence="2" id="KW-0597">Phosphoprotein</keyword>
<dbReference type="InterPro" id="IPR000156">
    <property type="entry name" value="Ran_bind_dom"/>
</dbReference>
<dbReference type="GO" id="GO:0005096">
    <property type="term" value="F:GTPase activator activity"/>
    <property type="evidence" value="ECO:0007669"/>
    <property type="project" value="UniProtKB-KW"/>
</dbReference>
<dbReference type="PANTHER" id="PTHR23138">
    <property type="entry name" value="RAN BINDING PROTEIN"/>
    <property type="match status" value="1"/>
</dbReference>
<organism evidence="11 12">
    <name type="scientific">Brassicogethes aeneus</name>
    <name type="common">Rape pollen beetle</name>
    <name type="synonym">Meligethes aeneus</name>
    <dbReference type="NCBI Taxonomy" id="1431903"/>
    <lineage>
        <taxon>Eukaryota</taxon>
        <taxon>Metazoa</taxon>
        <taxon>Ecdysozoa</taxon>
        <taxon>Arthropoda</taxon>
        <taxon>Hexapoda</taxon>
        <taxon>Insecta</taxon>
        <taxon>Pterygota</taxon>
        <taxon>Neoptera</taxon>
        <taxon>Endopterygota</taxon>
        <taxon>Coleoptera</taxon>
        <taxon>Polyphaga</taxon>
        <taxon>Cucujiformia</taxon>
        <taxon>Nitidulidae</taxon>
        <taxon>Meligethinae</taxon>
        <taxon>Brassicogethes</taxon>
    </lineage>
</organism>
<name>A0A9P0AWN8_BRAAE</name>
<comment type="function">
    <text evidence="4">Plays a role in RAN-dependent nucleocytoplasmic transport. Alleviates the TNPO1-dependent inhibition of RAN GTPase activity and mediates the dissociation of RAN from proteins involved in transport into the nucleus. Induces a conformation change in the complex formed by XPO1 and RAN that triggers the release of the nuclear export signal of cargo proteins. Promotes the disassembly of the complex formed by RAN and importin beta. Promotes dissociation of RAN from a complex with KPNA2 and CSE1L. Required for normal mitotic spindle assembly and normal progress through mitosis via its effect on RAN. Does not increase the RAN GTPase activity by itself, but increases GTP hydrolysis mediated by RANGAP1. Inhibits RCC1-dependent exchange of RAN-bound GDP by GTP.</text>
</comment>
<evidence type="ECO:0000256" key="7">
    <source>
        <dbReference type="ARBA" id="ARBA00067380"/>
    </source>
</evidence>
<accession>A0A9P0AWN8</accession>
<dbReference type="FunFam" id="2.30.29.30:FF:000824">
    <property type="entry name" value="Ran-specific GTPase-activating protein"/>
    <property type="match status" value="1"/>
</dbReference>
<dbReference type="EMBL" id="OV121141">
    <property type="protein sequence ID" value="CAH0549029.1"/>
    <property type="molecule type" value="Genomic_DNA"/>
</dbReference>
<sequence>MSESEAPITLTNDHDKSLTENGEETEFDPQFKPIVTLPEVEVKLNEDDEEEMLKIRAKLYRFDSNSDPSEWKERGTGELKMLRHKENNSVRIVMRRDKTFKICANHFLTPWMELKKNPSTDRAYVYTVPADFADEKAKSECLAIKFGNVENAILFKTRFEDAKKILATDCDLYNGKCDENGSSSEDDEDEAEVSDKENKESNEITQKMSELEVKKDEDEKIKN</sequence>
<keyword evidence="12" id="KW-1185">Reference proteome</keyword>
<evidence type="ECO:0000256" key="3">
    <source>
        <dbReference type="ARBA" id="ARBA00022990"/>
    </source>
</evidence>
<proteinExistence type="inferred from homology"/>
<evidence type="ECO:0000256" key="1">
    <source>
        <dbReference type="ARBA" id="ARBA00022468"/>
    </source>
</evidence>
<dbReference type="SUPFAM" id="SSF50729">
    <property type="entry name" value="PH domain-like"/>
    <property type="match status" value="1"/>
</dbReference>
<reference evidence="11" key="1">
    <citation type="submission" date="2021-12" db="EMBL/GenBank/DDBJ databases">
        <authorList>
            <person name="King R."/>
        </authorList>
    </citation>
    <scope>NUCLEOTIDE SEQUENCE</scope>
</reference>
<evidence type="ECO:0000259" key="10">
    <source>
        <dbReference type="PROSITE" id="PS50196"/>
    </source>
</evidence>
<dbReference type="PANTHER" id="PTHR23138:SF94">
    <property type="entry name" value="RAN BINDING PROTEIN 1"/>
    <property type="match status" value="1"/>
</dbReference>
<dbReference type="Gene3D" id="2.30.29.30">
    <property type="entry name" value="Pleckstrin-homology domain (PH domain)/Phosphotyrosine-binding domain (PTB)"/>
    <property type="match status" value="1"/>
</dbReference>
<dbReference type="Pfam" id="PF00638">
    <property type="entry name" value="Ran_BP1"/>
    <property type="match status" value="1"/>
</dbReference>
<evidence type="ECO:0000313" key="12">
    <source>
        <dbReference type="Proteomes" id="UP001154078"/>
    </source>
</evidence>
<evidence type="ECO:0000256" key="9">
    <source>
        <dbReference type="SAM" id="MobiDB-lite"/>
    </source>
</evidence>
<gene>
    <name evidence="11" type="ORF">MELIAE_LOCUS2336</name>
</gene>
<feature type="region of interest" description="Disordered" evidence="9">
    <location>
        <begin position="177"/>
        <end position="223"/>
    </location>
</feature>
<dbReference type="PROSITE" id="PS50196">
    <property type="entry name" value="RANBD1"/>
    <property type="match status" value="1"/>
</dbReference>
<feature type="region of interest" description="Disordered" evidence="9">
    <location>
        <begin position="1"/>
        <end position="30"/>
    </location>
</feature>
<comment type="similarity">
    <text evidence="5">Belongs to the RANBP1 family.</text>
</comment>
<comment type="subunit">
    <text evidence="6">Interacts with RAN (via C-terminus of GTP-bound form) but not with GDP-bound RAN. Identified in a complex composed of RAN, RANGAP1 and RANBP1. Identified in a complex that contains TNPO1, RAN and RANBP1. Identified in a complex that contains CSE1L, KPNA2, RAN and RANBP1. Identified in a complex with nucleotide-free RAN and RCC1.</text>
</comment>
<keyword evidence="1" id="KW-0343">GTPase activation</keyword>
<evidence type="ECO:0000256" key="6">
    <source>
        <dbReference type="ARBA" id="ARBA00066150"/>
    </source>
</evidence>
<evidence type="ECO:0000256" key="2">
    <source>
        <dbReference type="ARBA" id="ARBA00022553"/>
    </source>
</evidence>
<dbReference type="GO" id="GO:0006913">
    <property type="term" value="P:nucleocytoplasmic transport"/>
    <property type="evidence" value="ECO:0007669"/>
    <property type="project" value="InterPro"/>
</dbReference>